<feature type="domain" description="Methionyl/Valyl/Leucyl/Isoleucyl-tRNA synthetase anticodon-binding" evidence="12">
    <location>
        <begin position="689"/>
        <end position="834"/>
    </location>
</feature>
<dbReference type="InterPro" id="IPR009008">
    <property type="entry name" value="Val/Leu/Ile-tRNA-synth_edit"/>
</dbReference>
<feature type="short sequence motif" description="'HIGH' region" evidence="10">
    <location>
        <begin position="57"/>
        <end position="67"/>
    </location>
</feature>
<keyword evidence="7 10" id="KW-0030">Aminoacyl-tRNA synthetase</keyword>
<organism evidence="13">
    <name type="scientific">Thermodesulfobacterium geofontis</name>
    <dbReference type="NCBI Taxonomy" id="1295609"/>
    <lineage>
        <taxon>Bacteria</taxon>
        <taxon>Pseudomonadati</taxon>
        <taxon>Thermodesulfobacteriota</taxon>
        <taxon>Thermodesulfobacteria</taxon>
        <taxon>Thermodesulfobacteriales</taxon>
        <taxon>Thermodesulfobacteriaceae</taxon>
        <taxon>Thermodesulfobacterium</taxon>
    </lineage>
</organism>
<keyword evidence="6 10" id="KW-0648">Protein biosynthesis</keyword>
<comment type="caution">
    <text evidence="13">The sequence shown here is derived from an EMBL/GenBank/DDBJ whole genome shotgun (WGS) entry which is preliminary data.</text>
</comment>
<keyword evidence="3 10" id="KW-0436">Ligase</keyword>
<dbReference type="GO" id="GO:0000049">
    <property type="term" value="F:tRNA binding"/>
    <property type="evidence" value="ECO:0007669"/>
    <property type="project" value="InterPro"/>
</dbReference>
<feature type="binding site" evidence="10">
    <location>
        <position position="906"/>
    </location>
    <ligand>
        <name>Zn(2+)</name>
        <dbReference type="ChEBI" id="CHEBI:29105"/>
    </ligand>
</feature>
<feature type="binding site" evidence="10">
    <location>
        <position position="909"/>
    </location>
    <ligand>
        <name>Zn(2+)</name>
        <dbReference type="ChEBI" id="CHEBI:29105"/>
    </ligand>
</feature>
<evidence type="ECO:0000256" key="4">
    <source>
        <dbReference type="ARBA" id="ARBA00022741"/>
    </source>
</evidence>
<gene>
    <name evidence="10" type="primary">ileS</name>
    <name evidence="13" type="ORF">ENU91_03420</name>
</gene>
<dbReference type="GO" id="GO:0006428">
    <property type="term" value="P:isoleucyl-tRNA aminoacylation"/>
    <property type="evidence" value="ECO:0007669"/>
    <property type="project" value="UniProtKB-UniRule"/>
</dbReference>
<evidence type="ECO:0000256" key="6">
    <source>
        <dbReference type="ARBA" id="ARBA00022917"/>
    </source>
</evidence>
<dbReference type="HAMAP" id="MF_02002">
    <property type="entry name" value="Ile_tRNA_synth_type1"/>
    <property type="match status" value="1"/>
</dbReference>
<evidence type="ECO:0000259" key="11">
    <source>
        <dbReference type="Pfam" id="PF00133"/>
    </source>
</evidence>
<dbReference type="EC" id="6.1.1.5" evidence="10"/>
<comment type="subcellular location">
    <subcellularLocation>
        <location evidence="10">Cytoplasm</location>
    </subcellularLocation>
</comment>
<evidence type="ECO:0000256" key="9">
    <source>
        <dbReference type="ARBA" id="ARBA00048359"/>
    </source>
</evidence>
<dbReference type="PRINTS" id="PR00984">
    <property type="entry name" value="TRNASYNTHILE"/>
</dbReference>
<dbReference type="InterPro" id="IPR013155">
    <property type="entry name" value="M/V/L/I-tRNA-synth_anticd-bd"/>
</dbReference>
<dbReference type="Gene3D" id="1.10.730.20">
    <property type="match status" value="1"/>
</dbReference>
<dbReference type="GO" id="GO:0002161">
    <property type="term" value="F:aminoacyl-tRNA deacylase activity"/>
    <property type="evidence" value="ECO:0007669"/>
    <property type="project" value="InterPro"/>
</dbReference>
<evidence type="ECO:0000313" key="13">
    <source>
        <dbReference type="EMBL" id="HGU15690.1"/>
    </source>
</evidence>
<dbReference type="SUPFAM" id="SSF50677">
    <property type="entry name" value="ValRS/IleRS/LeuRS editing domain"/>
    <property type="match status" value="1"/>
</dbReference>
<feature type="binding site" evidence="10">
    <location>
        <position position="609"/>
    </location>
    <ligand>
        <name>ATP</name>
        <dbReference type="ChEBI" id="CHEBI:30616"/>
    </ligand>
</feature>
<comment type="catalytic activity">
    <reaction evidence="9 10">
        <text>tRNA(Ile) + L-isoleucine + ATP = L-isoleucyl-tRNA(Ile) + AMP + diphosphate</text>
        <dbReference type="Rhea" id="RHEA:11060"/>
        <dbReference type="Rhea" id="RHEA-COMP:9666"/>
        <dbReference type="Rhea" id="RHEA-COMP:9695"/>
        <dbReference type="ChEBI" id="CHEBI:30616"/>
        <dbReference type="ChEBI" id="CHEBI:33019"/>
        <dbReference type="ChEBI" id="CHEBI:58045"/>
        <dbReference type="ChEBI" id="CHEBI:78442"/>
        <dbReference type="ChEBI" id="CHEBI:78528"/>
        <dbReference type="ChEBI" id="CHEBI:456215"/>
        <dbReference type="EC" id="6.1.1.5"/>
    </reaction>
</comment>
<sequence>MDWKETLNLPKTDFPMKANLTQREPLFLEFWEKEKIYEKMLEKRANNPLYVLHDGPPYANGPIHLGTALNKILKDIIVKSKSMLGYRVPFVPGWDCHGLPIELKVEQELNVKRGELPPLVIREACRKYAEKYINIQREEFKRLGVFAKWNSPYLTMDFKYEATIAREFLRFLESGQVYQRKKPVFWCPNCVTALAEAEVEYELHKSPSIYVKFPLTKETKEFLEKDLNIKISKPISILIWTTTPWTLPANLALAFKGEFDYLIIEWDEELYIVAEGRISSLCAELDRDLPKIIAKVDPKKLEGKKAFHPFFKKESLIILADFVTLEAGTGIVHIAPGHGEEDYQIGLKYNLEVYVPVDEEGRFYLDIPLIGGMNIYKANEVILSVLKERNNLLHHTTVEHSYPHCWRCKKPIIFRAEDQWFISMSAKDLREKALKSLEKVNFIPSWGKNRLYSMLEKRPDWCISRQRVWGVPITVFKCKNCKEVLKDLKYYEKVISLFEKEGCDPWFIKSPQELLSEDTTCPRCGNKEFEKEKDILDVWFDSGVSFAGVLEKNEELTFPADLYLEGSDQHRGWFHSSLLCSIGTREAPPYKTILTHGFVVDGQGRKMSKSLGNVIHPQDLIKQYGAEIIRLWVSAEDYRDDIKISKEILDRLVESYRKIRNTCRFLIGNLYDFDPKKDLIPFEKLPEFEKYILYRLSKLIEKIKKAYEKFDFHIVYHELHRFCVVELSSLIIDINRDYLYCELPNSFKRRATQTVFYYALDSLVKLMAPILSFTAEEIWQNLPYKTEEISVFLTDFPSYTFEISESDIKKWERYLKLREEILKALEIARRDYKIIDTFLSAEVFVKAGEELKPYLENSSFWEYLLMVSKFELTEELEKNEESEIVYQSEEIYDLIIKIKPTKNKKCERCWQRKPEVGKLEIPDLCKRCYEVIKFLNKQ</sequence>
<dbReference type="PROSITE" id="PS00178">
    <property type="entry name" value="AA_TRNA_LIGASE_I"/>
    <property type="match status" value="1"/>
</dbReference>
<evidence type="ECO:0000256" key="3">
    <source>
        <dbReference type="ARBA" id="ARBA00022598"/>
    </source>
</evidence>
<comment type="subunit">
    <text evidence="10">Monomer.</text>
</comment>
<comment type="similarity">
    <text evidence="1 10">Belongs to the class-I aminoacyl-tRNA synthetase family. IleS type 1 subfamily.</text>
</comment>
<evidence type="ECO:0000256" key="7">
    <source>
        <dbReference type="ARBA" id="ARBA00023146"/>
    </source>
</evidence>
<dbReference type="Pfam" id="PF00133">
    <property type="entry name" value="tRNA-synt_1"/>
    <property type="match status" value="1"/>
</dbReference>
<dbReference type="InterPro" id="IPR033708">
    <property type="entry name" value="Anticodon_Ile_BEm"/>
</dbReference>
<keyword evidence="4 10" id="KW-0547">Nucleotide-binding</keyword>
<dbReference type="GO" id="GO:0005524">
    <property type="term" value="F:ATP binding"/>
    <property type="evidence" value="ECO:0007669"/>
    <property type="project" value="UniProtKB-UniRule"/>
</dbReference>
<proteinExistence type="inferred from homology"/>
<feature type="short sequence motif" description="'KMSKS' region" evidence="10">
    <location>
        <begin position="606"/>
        <end position="610"/>
    </location>
</feature>
<comment type="domain">
    <text evidence="10">IleRS has two distinct active sites: one for aminoacylation and one for editing. The misactivated valine is translocated from the active site to the editing site, which sterically excludes the correctly activated isoleucine. The single editing site contains two valyl binding pockets, one specific for each substrate (Val-AMP or Val-tRNA(Ile)).</text>
</comment>
<dbReference type="InterPro" id="IPR001412">
    <property type="entry name" value="aa-tRNA-synth_I_CS"/>
</dbReference>
<evidence type="ECO:0000256" key="8">
    <source>
        <dbReference type="ARBA" id="ARBA00025217"/>
    </source>
</evidence>
<dbReference type="InterPro" id="IPR023585">
    <property type="entry name" value="Ile-tRNA-ligase_type1"/>
</dbReference>
<comment type="cofactor">
    <cofactor evidence="10">
        <name>Zn(2+)</name>
        <dbReference type="ChEBI" id="CHEBI:29105"/>
    </cofactor>
    <text evidence="10">Binds 1 zinc ion per subunit.</text>
</comment>
<dbReference type="InterPro" id="IPR009080">
    <property type="entry name" value="tRNAsynth_Ia_anticodon-bd"/>
</dbReference>
<dbReference type="Pfam" id="PF08264">
    <property type="entry name" value="Anticodon_1"/>
    <property type="match status" value="1"/>
</dbReference>
<keyword evidence="2 10" id="KW-0963">Cytoplasm</keyword>
<name>A0A7V4JQ81_9BACT</name>
<keyword evidence="10" id="KW-0862">Zinc</keyword>
<protein>
    <recommendedName>
        <fullName evidence="10">Isoleucine--tRNA ligase</fullName>
        <ecNumber evidence="10">6.1.1.5</ecNumber>
    </recommendedName>
    <alternativeName>
        <fullName evidence="10">Isoleucyl-tRNA synthetase</fullName>
        <shortName evidence="10">IleRS</shortName>
    </alternativeName>
</protein>
<feature type="binding site" evidence="10">
    <location>
        <position position="925"/>
    </location>
    <ligand>
        <name>Zn(2+)</name>
        <dbReference type="ChEBI" id="CHEBI:29105"/>
    </ligand>
</feature>
<evidence type="ECO:0000256" key="5">
    <source>
        <dbReference type="ARBA" id="ARBA00022840"/>
    </source>
</evidence>
<dbReference type="InterPro" id="IPR014729">
    <property type="entry name" value="Rossmann-like_a/b/a_fold"/>
</dbReference>
<reference evidence="13" key="1">
    <citation type="journal article" date="2020" name="mSystems">
        <title>Genome- and Community-Level Interaction Insights into Carbon Utilization and Element Cycling Functions of Hydrothermarchaeota in Hydrothermal Sediment.</title>
        <authorList>
            <person name="Zhou Z."/>
            <person name="Liu Y."/>
            <person name="Xu W."/>
            <person name="Pan J."/>
            <person name="Luo Z.H."/>
            <person name="Li M."/>
        </authorList>
    </citation>
    <scope>NUCLEOTIDE SEQUENCE [LARGE SCALE GENOMIC DNA]</scope>
    <source>
        <strain evidence="13">SpSt-711</strain>
    </source>
</reference>
<dbReference type="Gene3D" id="1.10.10.830">
    <property type="entry name" value="Ile-tRNA synthetase CP2 domain-like"/>
    <property type="match status" value="1"/>
</dbReference>
<dbReference type="GO" id="GO:0005829">
    <property type="term" value="C:cytosol"/>
    <property type="evidence" value="ECO:0007669"/>
    <property type="project" value="TreeGrafter"/>
</dbReference>
<dbReference type="AlphaFoldDB" id="A0A7V4JQ81"/>
<keyword evidence="10" id="KW-0479">Metal-binding</keyword>
<evidence type="ECO:0000256" key="10">
    <source>
        <dbReference type="HAMAP-Rule" id="MF_02002"/>
    </source>
</evidence>
<dbReference type="NCBIfam" id="TIGR00392">
    <property type="entry name" value="ileS"/>
    <property type="match status" value="1"/>
</dbReference>
<dbReference type="InterPro" id="IPR050081">
    <property type="entry name" value="Ile-tRNA_ligase"/>
</dbReference>
<keyword evidence="5 10" id="KW-0067">ATP-binding</keyword>
<dbReference type="Gene3D" id="3.90.740.10">
    <property type="entry name" value="Valyl/Leucyl/Isoleucyl-tRNA synthetase, editing domain"/>
    <property type="match status" value="1"/>
</dbReference>
<feature type="binding site" evidence="10">
    <location>
        <position position="928"/>
    </location>
    <ligand>
        <name>Zn(2+)</name>
        <dbReference type="ChEBI" id="CHEBI:29105"/>
    </ligand>
</feature>
<dbReference type="SUPFAM" id="SSF52374">
    <property type="entry name" value="Nucleotidylyl transferase"/>
    <property type="match status" value="1"/>
</dbReference>
<evidence type="ECO:0000259" key="12">
    <source>
        <dbReference type="Pfam" id="PF08264"/>
    </source>
</evidence>
<dbReference type="CDD" id="cd07960">
    <property type="entry name" value="Anticodon_Ia_Ile_BEm"/>
    <property type="match status" value="1"/>
</dbReference>
<dbReference type="PANTHER" id="PTHR42765">
    <property type="entry name" value="SOLEUCYL-TRNA SYNTHETASE"/>
    <property type="match status" value="1"/>
</dbReference>
<dbReference type="InterPro" id="IPR002301">
    <property type="entry name" value="Ile-tRNA-ligase"/>
</dbReference>
<feature type="binding site" evidence="10">
    <location>
        <position position="565"/>
    </location>
    <ligand>
        <name>L-isoleucyl-5'-AMP</name>
        <dbReference type="ChEBI" id="CHEBI:178002"/>
    </ligand>
</feature>
<dbReference type="EMBL" id="DTEI01000061">
    <property type="protein sequence ID" value="HGU15690.1"/>
    <property type="molecule type" value="Genomic_DNA"/>
</dbReference>
<dbReference type="PANTHER" id="PTHR42765:SF1">
    <property type="entry name" value="ISOLEUCINE--TRNA LIGASE, MITOCHONDRIAL"/>
    <property type="match status" value="1"/>
</dbReference>
<dbReference type="GO" id="GO:0008270">
    <property type="term" value="F:zinc ion binding"/>
    <property type="evidence" value="ECO:0007669"/>
    <property type="project" value="UniProtKB-UniRule"/>
</dbReference>
<comment type="function">
    <text evidence="8 10">Catalyzes the attachment of isoleucine to tRNA(Ile). As IleRS can inadvertently accommodate and process structurally similar amino acids such as valine, to avoid such errors it has two additional distinct tRNA(Ile)-dependent editing activities. One activity is designated as 'pretransfer' editing and involves the hydrolysis of activated Val-AMP. The other activity is designated 'posttransfer' editing and involves deacylation of mischarged Val-tRNA(Ile).</text>
</comment>
<dbReference type="Gene3D" id="3.40.50.620">
    <property type="entry name" value="HUPs"/>
    <property type="match status" value="2"/>
</dbReference>
<dbReference type="SUPFAM" id="SSF47323">
    <property type="entry name" value="Anticodon-binding domain of a subclass of class I aminoacyl-tRNA synthetases"/>
    <property type="match status" value="1"/>
</dbReference>
<accession>A0A7V4JQ81</accession>
<feature type="domain" description="Aminoacyl-tRNA synthetase class Ia" evidence="11">
    <location>
        <begin position="28"/>
        <end position="645"/>
    </location>
</feature>
<dbReference type="GO" id="GO:0004822">
    <property type="term" value="F:isoleucine-tRNA ligase activity"/>
    <property type="evidence" value="ECO:0007669"/>
    <property type="project" value="UniProtKB-UniRule"/>
</dbReference>
<evidence type="ECO:0000256" key="2">
    <source>
        <dbReference type="ARBA" id="ARBA00022490"/>
    </source>
</evidence>
<dbReference type="InterPro" id="IPR002300">
    <property type="entry name" value="aa-tRNA-synth_Ia"/>
</dbReference>
<evidence type="ECO:0000256" key="1">
    <source>
        <dbReference type="ARBA" id="ARBA00006887"/>
    </source>
</evidence>